<protein>
    <recommendedName>
        <fullName evidence="3">VCBS repeat protein</fullName>
    </recommendedName>
</protein>
<dbReference type="EMBL" id="JBHTJP010000032">
    <property type="protein sequence ID" value="MFD0976779.1"/>
    <property type="molecule type" value="Genomic_DNA"/>
</dbReference>
<evidence type="ECO:0000313" key="2">
    <source>
        <dbReference type="Proteomes" id="UP001597100"/>
    </source>
</evidence>
<evidence type="ECO:0000313" key="1">
    <source>
        <dbReference type="EMBL" id="MFD0976779.1"/>
    </source>
</evidence>
<sequence>MDFKRYIKTFLILFYLLLLACNSNKKGDDSFKKEVNSDLAETNQEISHKLTNQEINKTNSECSIPEKIRLLGDELKNWSFIEETDLSIYTSDYGPYPKRNCYSFIENDFTNDGKNDFVCIMKDKENGIFQLVAFNNYKSEPKFIVIDGAADYGEYGIGNILYYSNNEGFVSNKLGSGVARITWKNHSYQINYSD</sequence>
<reference evidence="2" key="1">
    <citation type="journal article" date="2019" name="Int. J. Syst. Evol. Microbiol.">
        <title>The Global Catalogue of Microorganisms (GCM) 10K type strain sequencing project: providing services to taxonomists for standard genome sequencing and annotation.</title>
        <authorList>
            <consortium name="The Broad Institute Genomics Platform"/>
            <consortium name="The Broad Institute Genome Sequencing Center for Infectious Disease"/>
            <person name="Wu L."/>
            <person name="Ma J."/>
        </authorList>
    </citation>
    <scope>NUCLEOTIDE SEQUENCE [LARGE SCALE GENOMIC DNA]</scope>
    <source>
        <strain evidence="2">CCUG 60898</strain>
    </source>
</reference>
<dbReference type="Proteomes" id="UP001597100">
    <property type="component" value="Unassembled WGS sequence"/>
</dbReference>
<keyword evidence="2" id="KW-1185">Reference proteome</keyword>
<name>A0ABW3IFS9_9FLAO</name>
<gene>
    <name evidence="1" type="ORF">ACFQ1G_08255</name>
</gene>
<organism evidence="1 2">
    <name type="scientific">Salinimicrobium gaetbulicola</name>
    <dbReference type="NCBI Taxonomy" id="999702"/>
    <lineage>
        <taxon>Bacteria</taxon>
        <taxon>Pseudomonadati</taxon>
        <taxon>Bacteroidota</taxon>
        <taxon>Flavobacteriia</taxon>
        <taxon>Flavobacteriales</taxon>
        <taxon>Flavobacteriaceae</taxon>
        <taxon>Salinimicrobium</taxon>
    </lineage>
</organism>
<accession>A0ABW3IFS9</accession>
<evidence type="ECO:0008006" key="3">
    <source>
        <dbReference type="Google" id="ProtNLM"/>
    </source>
</evidence>
<dbReference type="PROSITE" id="PS51257">
    <property type="entry name" value="PROKAR_LIPOPROTEIN"/>
    <property type="match status" value="1"/>
</dbReference>
<proteinExistence type="predicted"/>
<dbReference type="RefSeq" id="WP_380738415.1">
    <property type="nucleotide sequence ID" value="NZ_JBHTJP010000032.1"/>
</dbReference>
<comment type="caution">
    <text evidence="1">The sequence shown here is derived from an EMBL/GenBank/DDBJ whole genome shotgun (WGS) entry which is preliminary data.</text>
</comment>